<dbReference type="PANTHER" id="PTHR46825:SF9">
    <property type="entry name" value="BETA-LACTAMASE-RELATED DOMAIN-CONTAINING PROTEIN"/>
    <property type="match status" value="1"/>
</dbReference>
<reference evidence="2 3" key="1">
    <citation type="submission" date="2023-10" db="EMBL/GenBank/DDBJ databases">
        <title>Hymenobacter endophyticus sp. nov., an isolate from the leaf tissues of wheat.</title>
        <authorList>
            <person name="Dai Y."/>
        </authorList>
    </citation>
    <scope>NUCLEOTIDE SEQUENCE [LARGE SCALE GENOMIC DNA]</scope>
    <source>
        <strain evidence="2 3">ZK17L-C2</strain>
    </source>
</reference>
<accession>A0ABU3TF82</accession>
<keyword evidence="2" id="KW-0378">Hydrolase</keyword>
<name>A0ABU3TF82_9BACT</name>
<evidence type="ECO:0000259" key="1">
    <source>
        <dbReference type="Pfam" id="PF00144"/>
    </source>
</evidence>
<sequence length="349" mass="38943">MRYFLLILLSLPQLLKAQHPIERLLVAEANAGHFSGAALVIHDGKVVARINRGYANRQFSVPVSDSTRFPVASLTKTFTAVLALQLQQQGRLKLTDKVTAYLPELPPDCRDITLLALLTHYSGLRSEPVSAYAMPVSTAEFVRKYVAVDEKPGSAGFHYNNVDYILLTRVLEVVTGKSYARLLQEAIIQPLKLKNTGVVQEAHVIRNLAYGYHNYSFGVGTPNDTLYNDTRYLSNYAGAGAIYSTVDDLRMLVEALRTNRLLRPQVTAQFLIKPQQPAFIEYTRGYPTVGFYLNNKSLKQTMLERRGSIDGFNSLLLTTPDFTTTVIILTNTDTGDLEKTGDAVWNKIH</sequence>
<dbReference type="InterPro" id="IPR012338">
    <property type="entry name" value="Beta-lactam/transpept-like"/>
</dbReference>
<dbReference type="InterPro" id="IPR001466">
    <property type="entry name" value="Beta-lactam-related"/>
</dbReference>
<proteinExistence type="predicted"/>
<dbReference type="Gene3D" id="3.40.710.10">
    <property type="entry name" value="DD-peptidase/beta-lactamase superfamily"/>
    <property type="match status" value="1"/>
</dbReference>
<gene>
    <name evidence="2" type="ORF">ROI90_06460</name>
</gene>
<dbReference type="SUPFAM" id="SSF56601">
    <property type="entry name" value="beta-lactamase/transpeptidase-like"/>
    <property type="match status" value="1"/>
</dbReference>
<dbReference type="EMBL" id="JAWDJT010000003">
    <property type="protein sequence ID" value="MDU0370030.1"/>
    <property type="molecule type" value="Genomic_DNA"/>
</dbReference>
<dbReference type="InterPro" id="IPR050491">
    <property type="entry name" value="AmpC-like"/>
</dbReference>
<comment type="caution">
    <text evidence="2">The sequence shown here is derived from an EMBL/GenBank/DDBJ whole genome shotgun (WGS) entry which is preliminary data.</text>
</comment>
<dbReference type="EC" id="3.1.1.103" evidence="2"/>
<evidence type="ECO:0000313" key="3">
    <source>
        <dbReference type="Proteomes" id="UP001250698"/>
    </source>
</evidence>
<dbReference type="Proteomes" id="UP001250698">
    <property type="component" value="Unassembled WGS sequence"/>
</dbReference>
<evidence type="ECO:0000313" key="2">
    <source>
        <dbReference type="EMBL" id="MDU0370030.1"/>
    </source>
</evidence>
<dbReference type="RefSeq" id="WP_315997519.1">
    <property type="nucleotide sequence ID" value="NZ_JAWDJT010000003.1"/>
</dbReference>
<dbReference type="Pfam" id="PF00144">
    <property type="entry name" value="Beta-lactamase"/>
    <property type="match status" value="1"/>
</dbReference>
<protein>
    <submittedName>
        <fullName evidence="2">Serine hydrolase domain-containing protein</fullName>
        <ecNumber evidence="2">3.1.1.103</ecNumber>
    </submittedName>
</protein>
<dbReference type="GO" id="GO:0016787">
    <property type="term" value="F:hydrolase activity"/>
    <property type="evidence" value="ECO:0007669"/>
    <property type="project" value="UniProtKB-KW"/>
</dbReference>
<organism evidence="2 3">
    <name type="scientific">Hymenobacter endophyticus</name>
    <dbReference type="NCBI Taxonomy" id="3076335"/>
    <lineage>
        <taxon>Bacteria</taxon>
        <taxon>Pseudomonadati</taxon>
        <taxon>Bacteroidota</taxon>
        <taxon>Cytophagia</taxon>
        <taxon>Cytophagales</taxon>
        <taxon>Hymenobacteraceae</taxon>
        <taxon>Hymenobacter</taxon>
    </lineage>
</organism>
<keyword evidence="3" id="KW-1185">Reference proteome</keyword>
<dbReference type="PANTHER" id="PTHR46825">
    <property type="entry name" value="D-ALANYL-D-ALANINE-CARBOXYPEPTIDASE/ENDOPEPTIDASE AMPH"/>
    <property type="match status" value="1"/>
</dbReference>
<feature type="domain" description="Beta-lactamase-related" evidence="1">
    <location>
        <begin position="27"/>
        <end position="336"/>
    </location>
</feature>